<accession>A0A2H3AXC8</accession>
<evidence type="ECO:0000313" key="2">
    <source>
        <dbReference type="Proteomes" id="UP000218334"/>
    </source>
</evidence>
<proteinExistence type="predicted"/>
<dbReference type="EMBL" id="KZ293543">
    <property type="protein sequence ID" value="PBK58438.1"/>
    <property type="molecule type" value="Genomic_DNA"/>
</dbReference>
<keyword evidence="2" id="KW-1185">Reference proteome</keyword>
<reference evidence="2" key="1">
    <citation type="journal article" date="2017" name="Nat. Ecol. Evol.">
        <title>Genome expansion and lineage-specific genetic innovations in the forest pathogenic fungi Armillaria.</title>
        <authorList>
            <person name="Sipos G."/>
            <person name="Prasanna A.N."/>
            <person name="Walter M.C."/>
            <person name="O'Connor E."/>
            <person name="Balint B."/>
            <person name="Krizsan K."/>
            <person name="Kiss B."/>
            <person name="Hess J."/>
            <person name="Varga T."/>
            <person name="Slot J."/>
            <person name="Riley R."/>
            <person name="Boka B."/>
            <person name="Rigling D."/>
            <person name="Barry K."/>
            <person name="Lee J."/>
            <person name="Mihaltcheva S."/>
            <person name="LaButti K."/>
            <person name="Lipzen A."/>
            <person name="Waldron R."/>
            <person name="Moloney N.M."/>
            <person name="Sperisen C."/>
            <person name="Kredics L."/>
            <person name="Vagvoelgyi C."/>
            <person name="Patrignani A."/>
            <person name="Fitzpatrick D."/>
            <person name="Nagy I."/>
            <person name="Doyle S."/>
            <person name="Anderson J.B."/>
            <person name="Grigoriev I.V."/>
            <person name="Gueldener U."/>
            <person name="Muensterkoetter M."/>
            <person name="Nagy L.G."/>
        </authorList>
    </citation>
    <scope>NUCLEOTIDE SEQUENCE [LARGE SCALE GENOMIC DNA]</scope>
    <source>
        <strain evidence="2">28-4</strain>
    </source>
</reference>
<protein>
    <submittedName>
        <fullName evidence="1">Uncharacterized protein</fullName>
    </submittedName>
</protein>
<name>A0A2H3AXC8_9AGAR</name>
<sequence>MAENISLAEIKSLLLRVLDALNVGPTGTAGTIALTELSEDGGSVALAELPPGAFATIPKDTLVLSTPAPAGNPRASTILNNPPPHEPNPYYAVTKGLAVGVIRGVANVMPLTWKVRGSLFTRGPGEHAAIAEFNEALAKGNVKILPPA</sequence>
<dbReference type="AlphaFoldDB" id="A0A2H3AXC8"/>
<organism evidence="1 2">
    <name type="scientific">Armillaria solidipes</name>
    <dbReference type="NCBI Taxonomy" id="1076256"/>
    <lineage>
        <taxon>Eukaryota</taxon>
        <taxon>Fungi</taxon>
        <taxon>Dikarya</taxon>
        <taxon>Basidiomycota</taxon>
        <taxon>Agaricomycotina</taxon>
        <taxon>Agaricomycetes</taxon>
        <taxon>Agaricomycetidae</taxon>
        <taxon>Agaricales</taxon>
        <taxon>Marasmiineae</taxon>
        <taxon>Physalacriaceae</taxon>
        <taxon>Armillaria</taxon>
    </lineage>
</organism>
<gene>
    <name evidence="1" type="ORF">ARMSODRAFT_983851</name>
</gene>
<dbReference type="Proteomes" id="UP000218334">
    <property type="component" value="Unassembled WGS sequence"/>
</dbReference>
<evidence type="ECO:0000313" key="1">
    <source>
        <dbReference type="EMBL" id="PBK58438.1"/>
    </source>
</evidence>